<keyword evidence="5 6" id="KW-0472">Membrane</keyword>
<feature type="transmembrane region" description="Helical" evidence="6">
    <location>
        <begin position="224"/>
        <end position="247"/>
    </location>
</feature>
<feature type="transmembrane region" description="Helical" evidence="6">
    <location>
        <begin position="32"/>
        <end position="60"/>
    </location>
</feature>
<dbReference type="Gene3D" id="3.60.15.10">
    <property type="entry name" value="Ribonuclease Z/Hydroxyacylglutathione hydrolase-like"/>
    <property type="match status" value="1"/>
</dbReference>
<evidence type="ECO:0000256" key="4">
    <source>
        <dbReference type="ARBA" id="ARBA00022989"/>
    </source>
</evidence>
<dbReference type="SMART" id="SM00849">
    <property type="entry name" value="Lactamase_B"/>
    <property type="match status" value="1"/>
</dbReference>
<dbReference type="CDD" id="cd07731">
    <property type="entry name" value="ComA-like_MBL-fold"/>
    <property type="match status" value="1"/>
</dbReference>
<gene>
    <name evidence="8" type="ORF">EUX54_03880</name>
</gene>
<dbReference type="Proteomes" id="UP000318695">
    <property type="component" value="Unassembled WGS sequence"/>
</dbReference>
<dbReference type="InterPro" id="IPR025405">
    <property type="entry name" value="DUF4131"/>
</dbReference>
<feature type="transmembrane region" description="Helical" evidence="6">
    <location>
        <begin position="452"/>
        <end position="476"/>
    </location>
</feature>
<keyword evidence="4 6" id="KW-1133">Transmembrane helix</keyword>
<keyword evidence="2" id="KW-1003">Cell membrane</keyword>
<comment type="subcellular location">
    <subcellularLocation>
        <location evidence="1">Cell membrane</location>
        <topology evidence="1">Multi-pass membrane protein</topology>
    </subcellularLocation>
</comment>
<organism evidence="8 9">
    <name type="scientific">Haemophilus haemolyticus</name>
    <dbReference type="NCBI Taxonomy" id="726"/>
    <lineage>
        <taxon>Bacteria</taxon>
        <taxon>Pseudomonadati</taxon>
        <taxon>Pseudomonadota</taxon>
        <taxon>Gammaproteobacteria</taxon>
        <taxon>Pasteurellales</taxon>
        <taxon>Pasteurellaceae</taxon>
        <taxon>Haemophilus</taxon>
    </lineage>
</organism>
<dbReference type="InterPro" id="IPR036866">
    <property type="entry name" value="RibonucZ/Hydroxyglut_hydro"/>
</dbReference>
<feature type="domain" description="Metallo-beta-lactamase" evidence="7">
    <location>
        <begin position="544"/>
        <end position="726"/>
    </location>
</feature>
<feature type="transmembrane region" description="Helical" evidence="6">
    <location>
        <begin position="331"/>
        <end position="348"/>
    </location>
</feature>
<accession>A0A502JNL4</accession>
<evidence type="ECO:0000313" key="8">
    <source>
        <dbReference type="EMBL" id="TPH00874.1"/>
    </source>
</evidence>
<dbReference type="GO" id="GO:0005886">
    <property type="term" value="C:plasma membrane"/>
    <property type="evidence" value="ECO:0007669"/>
    <property type="project" value="UniProtKB-SubCell"/>
</dbReference>
<dbReference type="InterPro" id="IPR004797">
    <property type="entry name" value="Competence_ComEC/Rec2"/>
</dbReference>
<keyword evidence="3 6" id="KW-0812">Transmembrane</keyword>
<dbReference type="InterPro" id="IPR004477">
    <property type="entry name" value="ComEC_N"/>
</dbReference>
<dbReference type="SUPFAM" id="SSF56281">
    <property type="entry name" value="Metallo-hydrolase/oxidoreductase"/>
    <property type="match status" value="1"/>
</dbReference>
<evidence type="ECO:0000259" key="7">
    <source>
        <dbReference type="SMART" id="SM00849"/>
    </source>
</evidence>
<proteinExistence type="predicted"/>
<dbReference type="InterPro" id="IPR052159">
    <property type="entry name" value="Competence_DNA_uptake"/>
</dbReference>
<evidence type="ECO:0000256" key="6">
    <source>
        <dbReference type="SAM" id="Phobius"/>
    </source>
</evidence>
<dbReference type="AlphaFoldDB" id="A0A502JNL4"/>
<dbReference type="InterPro" id="IPR001279">
    <property type="entry name" value="Metallo-B-lactamas"/>
</dbReference>
<dbReference type="Pfam" id="PF03772">
    <property type="entry name" value="Competence"/>
    <property type="match status" value="1"/>
</dbReference>
<dbReference type="RefSeq" id="WP_139989873.1">
    <property type="nucleotide sequence ID" value="NZ_SDPI01000012.1"/>
</dbReference>
<evidence type="ECO:0000256" key="1">
    <source>
        <dbReference type="ARBA" id="ARBA00004651"/>
    </source>
</evidence>
<reference evidence="8 9" key="1">
    <citation type="submission" date="2019-01" db="EMBL/GenBank/DDBJ databases">
        <title>Comparative genomic analysis identifies haemin-independent Haemophilus haemolyticus: a formal re-classification of Haemophilus intermedius.</title>
        <authorList>
            <person name="Harris T.M."/>
            <person name="Price E.P."/>
            <person name="Sarovich D.S."/>
            <person name="Norskov-Lauritsen N."/>
            <person name="Beissbarth J."/>
            <person name="Chang A.B."/>
            <person name="Smith-Vaughan H.C."/>
        </authorList>
    </citation>
    <scope>NUCLEOTIDE SEQUENCE [LARGE SCALE GENOMIC DNA]</scope>
    <source>
        <strain evidence="8 9">CCUG 30218</strain>
    </source>
</reference>
<feature type="transmembrane region" description="Helical" evidence="6">
    <location>
        <begin position="5"/>
        <end position="26"/>
    </location>
</feature>
<evidence type="ECO:0000256" key="2">
    <source>
        <dbReference type="ARBA" id="ARBA00022475"/>
    </source>
</evidence>
<dbReference type="PANTHER" id="PTHR30619">
    <property type="entry name" value="DNA INTERNALIZATION/COMPETENCE PROTEIN COMEC/REC2"/>
    <property type="match status" value="1"/>
</dbReference>
<evidence type="ECO:0000256" key="5">
    <source>
        <dbReference type="ARBA" id="ARBA00023136"/>
    </source>
</evidence>
<feature type="transmembrane region" description="Helical" evidence="6">
    <location>
        <begin position="409"/>
        <end position="431"/>
    </location>
</feature>
<feature type="transmembrane region" description="Helical" evidence="6">
    <location>
        <begin position="308"/>
        <end position="325"/>
    </location>
</feature>
<sequence length="788" mass="89741">MKLNLITLVILLIVADLTLLFLPQSLLLPWRVALVIALALIFLFIFLRINFFVFLAFFVVSLGYTHHSAFSLLQQAQSVTAQKQVVTFEIQEILHQQDYQTLIATATLADNLRAQRIFLNWKTKEVPQLSEIWQAEISLRPLSARLNFGGFDRQQWYFSKGITAVGTVKSSVKIADISSLRAEKLQQVKKQTEGLSLQGLLIALAFGERAWLDKKTWSIYQQTNTAHLIAISGLHIGLAMGIGFYLARVVQVFFPTRFIHPYFPLVFGVLFALIYAYLAGFSVPTFRAISALVFVFFVQIMRRHYSPLQLFTLVIGFLLLCDPLMPLSVSFWLSCGAVACLILWYRYVPFSLFQWKNRSFSPKVRWILSLFHLQFGLLLFFTPLQLFLFNGLSLSGFLANLIAVPLYSFFLVPLILFAVFTNGACFSWQLANKLAEGITWLISVFQGNWFNVSFNLALVLTALCAGMFMLIIWRIYREPEISSTTWQVKRAKFFTLNLSKPLLKNDRINALRCSFGIMSLCFMILLFKQLSKPIWQVDTLDVGQGLATLIVKNGKGILYDTGPAWQGGNMAELEILPYLQREGITLEKLILSHDDNDHAGGASTILKAYPNVEFITPSRKNYGENHRTFCNAGRHWDWQGLHFQILSPYSIVERADNPHSCVILVDDGKHRVLLTGDAEAKNEQIFARSLGKIDVLQVGHHGSKTSTSEYLLSQVRPDIAIISSGRWNPWKFPHYSVMERLHRYKSAVENTAISGQVRVNFFKDRLEIQQARTEFSPWYARVIGFSSE</sequence>
<evidence type="ECO:0000313" key="9">
    <source>
        <dbReference type="Proteomes" id="UP000318695"/>
    </source>
</evidence>
<feature type="transmembrane region" description="Helical" evidence="6">
    <location>
        <begin position="259"/>
        <end position="278"/>
    </location>
</feature>
<dbReference type="InterPro" id="IPR035681">
    <property type="entry name" value="ComA-like_MBL"/>
</dbReference>
<name>A0A502JNL4_HAEHA</name>
<dbReference type="Pfam" id="PF00753">
    <property type="entry name" value="Lactamase_B"/>
    <property type="match status" value="1"/>
</dbReference>
<comment type="caution">
    <text evidence="8">The sequence shown here is derived from an EMBL/GenBank/DDBJ whole genome shotgun (WGS) entry which is preliminary data.</text>
</comment>
<evidence type="ECO:0000256" key="3">
    <source>
        <dbReference type="ARBA" id="ARBA00022692"/>
    </source>
</evidence>
<dbReference type="PANTHER" id="PTHR30619:SF1">
    <property type="entry name" value="RECOMBINATION PROTEIN 2"/>
    <property type="match status" value="1"/>
</dbReference>
<protein>
    <submittedName>
        <fullName evidence="8">DNA internalization-related competence protein ComEC/Rec2</fullName>
    </submittedName>
</protein>
<feature type="transmembrane region" description="Helical" evidence="6">
    <location>
        <begin position="369"/>
        <end position="389"/>
    </location>
</feature>
<dbReference type="NCBIfam" id="TIGR00361">
    <property type="entry name" value="ComEC_Rec2"/>
    <property type="match status" value="1"/>
</dbReference>
<dbReference type="Pfam" id="PF13567">
    <property type="entry name" value="DUF4131"/>
    <property type="match status" value="1"/>
</dbReference>
<dbReference type="GO" id="GO:0030420">
    <property type="term" value="P:establishment of competence for transformation"/>
    <property type="evidence" value="ECO:0007669"/>
    <property type="project" value="InterPro"/>
</dbReference>
<feature type="transmembrane region" description="Helical" evidence="6">
    <location>
        <begin position="508"/>
        <end position="527"/>
    </location>
</feature>
<dbReference type="NCBIfam" id="TIGR00360">
    <property type="entry name" value="ComEC_N-term"/>
    <property type="match status" value="1"/>
</dbReference>
<dbReference type="EMBL" id="SDPI01000012">
    <property type="protein sequence ID" value="TPH00874.1"/>
    <property type="molecule type" value="Genomic_DNA"/>
</dbReference>